<keyword evidence="1" id="KW-1133">Transmembrane helix</keyword>
<feature type="transmembrane region" description="Helical" evidence="1">
    <location>
        <begin position="79"/>
        <end position="104"/>
    </location>
</feature>
<keyword evidence="1" id="KW-0812">Transmembrane</keyword>
<keyword evidence="1" id="KW-0472">Membrane</keyword>
<feature type="transmembrane region" description="Helical" evidence="1">
    <location>
        <begin position="9"/>
        <end position="28"/>
    </location>
</feature>
<gene>
    <name evidence="2" type="ORF">FHS03_001409</name>
</gene>
<dbReference type="Proteomes" id="UP000541535">
    <property type="component" value="Unassembled WGS sequence"/>
</dbReference>
<comment type="caution">
    <text evidence="2">The sequence shown here is derived from an EMBL/GenBank/DDBJ whole genome shotgun (WGS) entry which is preliminary data.</text>
</comment>
<reference evidence="2 3" key="1">
    <citation type="submission" date="2020-08" db="EMBL/GenBank/DDBJ databases">
        <title>Genomic Encyclopedia of Type Strains, Phase III (KMG-III): the genomes of soil and plant-associated and newly described type strains.</title>
        <authorList>
            <person name="Whitman W."/>
        </authorList>
    </citation>
    <scope>NUCLEOTIDE SEQUENCE [LARGE SCALE GENOMIC DNA]</scope>
    <source>
        <strain evidence="2 3">CECT 8897</strain>
    </source>
</reference>
<name>A0A7W5B8B5_9BURK</name>
<dbReference type="EMBL" id="JACHXD010000003">
    <property type="protein sequence ID" value="MBB3118378.1"/>
    <property type="molecule type" value="Genomic_DNA"/>
</dbReference>
<proteinExistence type="predicted"/>
<dbReference type="RefSeq" id="WP_183440306.1">
    <property type="nucleotide sequence ID" value="NZ_JACHXD010000003.1"/>
</dbReference>
<accession>A0A7W5B8B5</accession>
<sequence length="106" mass="11727">MHFPSDLPTILKLIGSAFAGLGSLILAWRAKHILEWVTNCLVIHDNNIKELFNRMDGLRQEHEVVLGASSVLLNIQDKLGFLLFILGFFFLGAGMLCNAVSYIASP</sequence>
<evidence type="ECO:0008006" key="4">
    <source>
        <dbReference type="Google" id="ProtNLM"/>
    </source>
</evidence>
<evidence type="ECO:0000313" key="3">
    <source>
        <dbReference type="Proteomes" id="UP000541535"/>
    </source>
</evidence>
<organism evidence="2 3">
    <name type="scientific">Pseudoduganella violacea</name>
    <dbReference type="NCBI Taxonomy" id="1715466"/>
    <lineage>
        <taxon>Bacteria</taxon>
        <taxon>Pseudomonadati</taxon>
        <taxon>Pseudomonadota</taxon>
        <taxon>Betaproteobacteria</taxon>
        <taxon>Burkholderiales</taxon>
        <taxon>Oxalobacteraceae</taxon>
        <taxon>Telluria group</taxon>
        <taxon>Pseudoduganella</taxon>
    </lineage>
</organism>
<keyword evidence="3" id="KW-1185">Reference proteome</keyword>
<dbReference type="AlphaFoldDB" id="A0A7W5B8B5"/>
<evidence type="ECO:0000313" key="2">
    <source>
        <dbReference type="EMBL" id="MBB3118378.1"/>
    </source>
</evidence>
<protein>
    <recommendedName>
        <fullName evidence="4">Transmembrane protein</fullName>
    </recommendedName>
</protein>
<evidence type="ECO:0000256" key="1">
    <source>
        <dbReference type="SAM" id="Phobius"/>
    </source>
</evidence>